<dbReference type="GO" id="GO:0005634">
    <property type="term" value="C:nucleus"/>
    <property type="evidence" value="ECO:0007669"/>
    <property type="project" value="UniProtKB-SubCell"/>
</dbReference>
<dbReference type="InterPro" id="IPR021133">
    <property type="entry name" value="HEAT_type_2"/>
</dbReference>
<feature type="repeat" description="HEAT" evidence="7">
    <location>
        <begin position="63"/>
        <end position="100"/>
    </location>
</feature>
<proteinExistence type="inferred from homology"/>
<feature type="compositionally biased region" description="Polar residues" evidence="8">
    <location>
        <begin position="2492"/>
        <end position="2502"/>
    </location>
</feature>
<dbReference type="PROSITE" id="PS50077">
    <property type="entry name" value="HEAT_REPEAT"/>
    <property type="match status" value="1"/>
</dbReference>
<dbReference type="PRINTS" id="PR00375">
    <property type="entry name" value="HUNTINGTIN"/>
</dbReference>
<dbReference type="Pfam" id="PF20925">
    <property type="entry name" value="Htt_bridge"/>
    <property type="match status" value="1"/>
</dbReference>
<dbReference type="InterPro" id="IPR011989">
    <property type="entry name" value="ARM-like"/>
</dbReference>
<feature type="region of interest" description="Disordered" evidence="8">
    <location>
        <begin position="412"/>
        <end position="437"/>
    </location>
</feature>
<dbReference type="SUPFAM" id="SSF48371">
    <property type="entry name" value="ARM repeat"/>
    <property type="match status" value="2"/>
</dbReference>
<feature type="region of interest" description="Disordered" evidence="8">
    <location>
        <begin position="452"/>
        <end position="492"/>
    </location>
</feature>
<comment type="function">
    <text evidence="1">May play a role in microtubule-mediated transport or vesicle function.</text>
</comment>
<feature type="region of interest" description="Disordered" evidence="8">
    <location>
        <begin position="2687"/>
        <end position="2708"/>
    </location>
</feature>
<evidence type="ECO:0000256" key="2">
    <source>
        <dbReference type="ARBA" id="ARBA00004123"/>
    </source>
</evidence>
<evidence type="ECO:0000256" key="1">
    <source>
        <dbReference type="ARBA" id="ARBA00002907"/>
    </source>
</evidence>
<feature type="region of interest" description="Disordered" evidence="8">
    <location>
        <begin position="2489"/>
        <end position="2522"/>
    </location>
</feature>
<dbReference type="InterPro" id="IPR000091">
    <property type="entry name" value="Huntingtin"/>
</dbReference>
<comment type="similarity">
    <text evidence="4">Belongs to the huntingtin family.</text>
</comment>
<dbReference type="Pfam" id="PF12372">
    <property type="entry name" value="Htt_N-HEAT"/>
    <property type="match status" value="1"/>
</dbReference>
<dbReference type="InterPro" id="IPR054722">
    <property type="entry name" value="PolX-like_BBD"/>
</dbReference>
<comment type="subcellular location">
    <subcellularLocation>
        <location evidence="3">Cytoplasm</location>
    </subcellularLocation>
    <subcellularLocation>
        <location evidence="2">Nucleus</location>
    </subcellularLocation>
</comment>
<dbReference type="Pfam" id="PF20927">
    <property type="entry name" value="Htt_C-HEAT"/>
    <property type="match status" value="2"/>
</dbReference>
<dbReference type="PANTHER" id="PTHR10170:SF10">
    <property type="entry name" value="HUNTINGTIN"/>
    <property type="match status" value="1"/>
</dbReference>
<dbReference type="Pfam" id="PF20926">
    <property type="entry name" value="Htt_N-HEAT_1"/>
    <property type="match status" value="1"/>
</dbReference>
<dbReference type="InterPro" id="IPR016024">
    <property type="entry name" value="ARM-type_fold"/>
</dbReference>
<accession>A0A7R9EBZ5</accession>
<evidence type="ECO:0000256" key="3">
    <source>
        <dbReference type="ARBA" id="ARBA00004496"/>
    </source>
</evidence>
<dbReference type="GO" id="GO:0005737">
    <property type="term" value="C:cytoplasm"/>
    <property type="evidence" value="ECO:0007669"/>
    <property type="project" value="UniProtKB-SubCell"/>
</dbReference>
<reference evidence="10" key="1">
    <citation type="submission" date="2020-11" db="EMBL/GenBank/DDBJ databases">
        <authorList>
            <person name="Tran Van P."/>
        </authorList>
    </citation>
    <scope>NUCLEOTIDE SEQUENCE</scope>
</reference>
<sequence>MATLEKLIKSLENLKLLQLSPQISDESSARKKEKVALCVSIADVMCSSGVKGTPNFSHLLSITMEMFLQLCNDPHSDVRMIADESLNRIIRAMLDNNVVKIQVELHKEIKKNGSARTLRAALWRFAELCHMIRPQKGKPYVLNLIPCILHIAQRTEEPVLETLAVAMPKIFAALGNFTSDNDVKSLLKVFLVNLSSPAAVVRRTAATSILAVCVHCRKPHVFIAYILNTLLDCVVPIRDTQPVWTVLGVLGCLRHLLPHFGTTKPGEEELKGSFGVRKRHQEAPQAVDRLIQVYELCLHYTNHPDHNVVNAALETLHQLLQAPPGALVPVLLSPQGITRSRVHATDGGDQLSRRSLSQMSVAPSLAPGDIGSLLDPETDPDLTSVERWVNESKPGVIFSSSLSLLPPVVPERVGAGPLEGPGDEDEDESCVSQVDEGPQYSNIRIGQIREQEESVLDSPGRPPLSSVQSFQQSEDTKLSPDDEQTTYSVPLSPTFTQTSVPFSACDVGSFTDADVSLKFCSRHLAAMFLLTGCPGHTMPDRNIRVSVKALALSCLASILRLTPDVFLLPLDKNKTPNTEGVQLLSDTLLYSQHSDPQLRALVSTLISSVLKSALIQSGRDLSRWLGDTNLVLLGNFLELLLKGLKDESSVCCGQTLAAVGACLPDLLECVDNRQWLPILGALLDMVANPYWLVKVKLAGVVSEMPFVTIHHLVGSPDYQEKILHSVLLVLLRDENARVRHAAAEAFVKTVPYLFYPVDHGGQDPVTAKAALYSRVYLSPLIVGCLQGHPSSLPQRPNIISLPAPFNVGLTGTYVASLDAALSRVVNLLSQQLLMSQSRHLVFGCCETLTLLSVEYLTTVYPQAWNCQLAPRKNSQSAKVPVSASAGLLATSLSLLTSSPVSVDLSCQQWLLHLAGNMFSGLAVNSLRTVEILSPPSQVDPHKELWAMFQDRQLSVLSEHLLGHVLRLLSIFVHVLEDAHPILPSTKIPVPPSLSPIKRKGRMDITETRGMSPVKIGLDKEDKMEEKKSGRGVPMGLFANLPHYVKIHDMVKSAYTNYKITLDCGASEKFISLLRTTLEALSQLLEIASLHEAGRVAEEILAYMRLTISIEPTSTVKCVQQLLKSLFGTNLSARWEEEPDKRPHVGLNSAGGFYNTCLQVPYKHLTDYVSSANSTLDHISPWLNYFYNKGERKASTVFKSVNRGADKTALASYIRLFEPMVIKALKQYTVTSDVQLQCRVLLLLIQLVQLRVNYCLLDSDQIFIGFVLKQFEFIEEGQIPQPEELVPRIFYFLVHLSYEKHHSKCIIGVPKVIQLCDELMASGQPPVSHCIQALVPVVEDVFLVRGTTGSTADLKDLDTQREFLVSMLLRLVEYHQVLELLGLVLSESRQGCDWEERWRRWSRQVMDTLLPLLAKGRVRLESRVAQLALHRLLAAASPCVLRPVDPLLKVLLSDPLHLHSSLVGVQRWLGMVLAVLSVLVAQGKEEVVLARLEELGLSVPSPEIIYQKESRDPLNATQSSARLPPDQVLARMLLRVLGVVSSELHTCVLNPVSSEDWNYLHEQFSVFLLYCIHMFQSGSYCRVANATMLMIQSEGPESLPMADVNTLFLELSTRCPLITFLWCYLLTLLNYSNQGFWAQVLRTQPHQLLLNQRSPKSSQPSPCINLEVVRKGGTILYCDYVCENLNDAEQLSWLLVNHTEEIVALSTEPPVQELIAAVHRNSAASGLLVQAVGSKCQDLKQPSFVCRLLRCLEGVHPSQSGALLMLLVPRLLGSPQLAPARQAGALACRRAELLLTLSEEDVHSQLTRADLDKVLESLHGSGLANKHSGLLILLHKLGNQFFNMAPADADKGRAFSPASVRSIQVNKAWFLAHVRHRCCQREYSGLESAQMLSKLDYDDILSVLSCKDFNPGILQDCFKLATQLTLQEYQKAPTYHSDTPGFIPAEETLSRLESPLYRASRLSLLQHVANIRALLPVPHQVYCPVGRQASAKELKYSHELEQLLMDSTLWDLVFLVAPAVTTYLHSLARLGGPCLGQEARDDLAKFAVLCLEAVLWLVSPARLATSDAPQPSHLQAGLCCANAVLKEPNLSAEVGLGSRILSACGAVYRLVQFLLLGDQLPSLSETGLSEAMNSPDTAGAALACHQMGTLVLWLERTELRMDNIPTFLATPIKSLIVTLSRMPLVNSYVATPPEAWRQGWTVELGGPSRTTVPPLPVEYLQDIDLLYQLIFRVTLLGWTSRQQFEETWMSLLSVLSLNPSENSSPEETALLVQASSLAVQAITALLVQTLLLPVPGDPNTSQLVHQPRDKPLPISREADCFFKKKLSEQTANKADEAHCCFFVDKEITKSSNINNLWCIDSGCTSHLCNNEHAFTSVKKMHGNLKLADDSATQVKAKGDVQITTANSVTDSITLKDTLYVPDLRTNLISVAKIVDYNNKVTFEKDRATIKDINEESSHKDAEISPNALEDDEPFLGFEVNENPMLDIGERQDQGTASTESDMLTQRGPGRPKLMRTGRRGRPPKIYQPAANRADQNLALNNDPPYSKDTGHSLTASSQTMEHINVQSNREDGSLRNAPLCTPLINIVDCFHDMSVLCVALTVSDICLSSVIPSFSGKLRIIHKLLFWRLQDQELFSADAGKLDHVFQRGNLERMDAPRRYGYSQVSLEYLWTAIRVLDLKDSSGTAVTGKKIPPSVHPSETRTSNRPAIDSPVYFESDTLHHSTTNWSVNIFMRLLSELSLVSVSKACLDREQCLAASGLDLHSCLHFLLDLYSQWTLPQSGTPLRLVKEAITSVLSISDLFTERAQFQWMLETFLELSRSHPSEDEILHQYLVLGCCKAASVLGVVNSSLVTRQLTLPFRVTQDPEVHERIKKLVEGGLKSAFLPSRIAALHGLLYLLQGGTLLGSEHMLQILPLAIEYIQRHIDTRAG</sequence>
<dbReference type="EMBL" id="OB794879">
    <property type="protein sequence ID" value="CAD7431250.1"/>
    <property type="molecule type" value="Genomic_DNA"/>
</dbReference>
<evidence type="ECO:0000256" key="4">
    <source>
        <dbReference type="ARBA" id="ARBA00007153"/>
    </source>
</evidence>
<evidence type="ECO:0000256" key="7">
    <source>
        <dbReference type="PROSITE-ProRule" id="PRU00103"/>
    </source>
</evidence>
<gene>
    <name evidence="10" type="ORF">TMSB3V08_LOCUS7991</name>
</gene>
<dbReference type="InterPro" id="IPR048412">
    <property type="entry name" value="Htt_bridge"/>
</dbReference>
<dbReference type="Pfam" id="PF22936">
    <property type="entry name" value="Pol_BBD"/>
    <property type="match status" value="1"/>
</dbReference>
<evidence type="ECO:0000256" key="6">
    <source>
        <dbReference type="ARBA" id="ARBA00023242"/>
    </source>
</evidence>
<feature type="domain" description="Retrovirus-related Pol polyprotein from transposon TNT 1-94-like beta-barrel" evidence="9">
    <location>
        <begin position="2356"/>
        <end position="2434"/>
    </location>
</feature>
<evidence type="ECO:0000256" key="8">
    <source>
        <dbReference type="SAM" id="MobiDB-lite"/>
    </source>
</evidence>
<organism evidence="10">
    <name type="scientific">Timema monikensis</name>
    <dbReference type="NCBI Taxonomy" id="170555"/>
    <lineage>
        <taxon>Eukaryota</taxon>
        <taxon>Metazoa</taxon>
        <taxon>Ecdysozoa</taxon>
        <taxon>Arthropoda</taxon>
        <taxon>Hexapoda</taxon>
        <taxon>Insecta</taxon>
        <taxon>Pterygota</taxon>
        <taxon>Neoptera</taxon>
        <taxon>Polyneoptera</taxon>
        <taxon>Phasmatodea</taxon>
        <taxon>Timematodea</taxon>
        <taxon>Timematoidea</taxon>
        <taxon>Timematidae</taxon>
        <taxon>Timema</taxon>
    </lineage>
</organism>
<keyword evidence="6" id="KW-0539">Nucleus</keyword>
<dbReference type="InterPro" id="IPR048411">
    <property type="entry name" value="Htt_N_HEAT_rpt-1"/>
</dbReference>
<dbReference type="InterPro" id="IPR028426">
    <property type="entry name" value="Huntingtin_fam"/>
</dbReference>
<dbReference type="Gene3D" id="1.25.10.10">
    <property type="entry name" value="Leucine-rich Repeat Variant"/>
    <property type="match status" value="2"/>
</dbReference>
<feature type="compositionally biased region" description="Basic residues" evidence="8">
    <location>
        <begin position="2511"/>
        <end position="2521"/>
    </location>
</feature>
<dbReference type="InterPro" id="IPR024613">
    <property type="entry name" value="Huntingtin_N_HEAT_rpt-2"/>
</dbReference>
<name>A0A7R9EBZ5_9NEOP</name>
<dbReference type="PANTHER" id="PTHR10170">
    <property type="entry name" value="HUNTINGTON DISEASE PROTEIN"/>
    <property type="match status" value="1"/>
</dbReference>
<dbReference type="InterPro" id="IPR048413">
    <property type="entry name" value="Htt_C-HEAT_rpt"/>
</dbReference>
<protein>
    <recommendedName>
        <fullName evidence="9">Retrovirus-related Pol polyprotein from transposon TNT 1-94-like beta-barrel domain-containing protein</fullName>
    </recommendedName>
</protein>
<evidence type="ECO:0000256" key="5">
    <source>
        <dbReference type="ARBA" id="ARBA00022490"/>
    </source>
</evidence>
<keyword evidence="5" id="KW-0963">Cytoplasm</keyword>
<evidence type="ECO:0000313" key="10">
    <source>
        <dbReference type="EMBL" id="CAD7431250.1"/>
    </source>
</evidence>
<evidence type="ECO:0000259" key="9">
    <source>
        <dbReference type="Pfam" id="PF22936"/>
    </source>
</evidence>